<dbReference type="PRINTS" id="PR00079">
    <property type="entry name" value="G6PDHDRGNASE"/>
</dbReference>
<evidence type="ECO:0000256" key="4">
    <source>
        <dbReference type="ARBA" id="ARBA00022857"/>
    </source>
</evidence>
<evidence type="ECO:0000313" key="11">
    <source>
        <dbReference type="EMBL" id="CAA9545335.1"/>
    </source>
</evidence>
<feature type="region of interest" description="Disordered" evidence="8">
    <location>
        <begin position="1"/>
        <end position="28"/>
    </location>
</feature>
<dbReference type="GO" id="GO:0005829">
    <property type="term" value="C:cytosol"/>
    <property type="evidence" value="ECO:0007669"/>
    <property type="project" value="TreeGrafter"/>
</dbReference>
<dbReference type="InterPro" id="IPR036291">
    <property type="entry name" value="NAD(P)-bd_dom_sf"/>
</dbReference>
<evidence type="ECO:0000256" key="8">
    <source>
        <dbReference type="SAM" id="MobiDB-lite"/>
    </source>
</evidence>
<feature type="domain" description="Glucose-6-phosphate dehydrogenase NAD-binding" evidence="9">
    <location>
        <begin position="66"/>
        <end position="255"/>
    </location>
</feature>
<reference evidence="11" key="1">
    <citation type="submission" date="2020-02" db="EMBL/GenBank/DDBJ databases">
        <authorList>
            <person name="Meier V. D."/>
        </authorList>
    </citation>
    <scope>NUCLEOTIDE SEQUENCE</scope>
    <source>
        <strain evidence="11">AVDCRST_MAG19</strain>
    </source>
</reference>
<comment type="similarity">
    <text evidence="2 7">Belongs to the glucose-6-phosphate dehydrogenase family.</text>
</comment>
<sequence>MTDTDTVRRTRVPNAEPGLNEDEVGSEGSGNGFATLFDAWSGEPTAPNPLRSGLHLDRVPAPCAMVIFGVSGDLTARKLMPALYDLAVNQPLPEGFSVVGVSHRDWSDDDFRARMREAVAASARTPVTEESWELFARGLFYVRGDFADSETYRGLGDRLSIIDRERRVEGNRLFYLATSPNYYLPIIRGLAEGGVSERQANYEEPTEGWHRIVIEKPFGRDLATARSLIAEMATIFSERQIYRIDHYLGKETVQNVLAFRFANILFDPVWNRQYVDNVQITAAESIGVEGRGGYYEDAGALRDMVQSHLLQLLTVVAMEPPAFFNGNAVRDEKVKVLRSIVAPTDDEIATRVVRGQYEAGYGGGHPVEGYREERGVKPNSQTETYVALKLGIDNWRWDGVPFYLRTGKRMPRRVTEIAVEFKRVPHLMFQSVGDLDLTPNVISLRIQPDEGIALRFAAKVPGGRTQLRTVRMDFLYGASFGQSGPDAYERLLLDAMLGDPTLFTRRDEVESAWGLVDPILEGWKDPATSPLRPYEAGTWGPAKADAMIERDGRSWRRP</sequence>
<proteinExistence type="inferred from homology"/>
<keyword evidence="4 7" id="KW-0521">NADP</keyword>
<dbReference type="Pfam" id="PF02781">
    <property type="entry name" value="G6PD_C"/>
    <property type="match status" value="1"/>
</dbReference>
<keyword evidence="3 7" id="KW-0313">Glucose metabolism</keyword>
<dbReference type="Gene3D" id="3.30.360.10">
    <property type="entry name" value="Dihydrodipicolinate Reductase, domain 2"/>
    <property type="match status" value="1"/>
</dbReference>
<protein>
    <recommendedName>
        <fullName evidence="7">Glucose-6-phosphate 1-dehydrogenase</fullName>
        <shortName evidence="7">G6PD</shortName>
        <ecNumber evidence="7">1.1.1.49</ecNumber>
    </recommendedName>
</protein>
<evidence type="ECO:0000256" key="7">
    <source>
        <dbReference type="HAMAP-Rule" id="MF_00966"/>
    </source>
</evidence>
<dbReference type="InterPro" id="IPR022674">
    <property type="entry name" value="G6P_DH_NAD-bd"/>
</dbReference>
<dbReference type="AlphaFoldDB" id="A0A6J4UB89"/>
<feature type="binding site" evidence="7">
    <location>
        <position position="284"/>
    </location>
    <ligand>
        <name>substrate</name>
    </ligand>
</feature>
<dbReference type="InterPro" id="IPR019796">
    <property type="entry name" value="G6P_DH_AS"/>
</dbReference>
<evidence type="ECO:0000256" key="3">
    <source>
        <dbReference type="ARBA" id="ARBA00022526"/>
    </source>
</evidence>
<dbReference type="SUPFAM" id="SSF51735">
    <property type="entry name" value="NAD(P)-binding Rossmann-fold domains"/>
    <property type="match status" value="1"/>
</dbReference>
<feature type="binding site" evidence="7">
    <location>
        <position position="408"/>
    </location>
    <ligand>
        <name>substrate</name>
    </ligand>
</feature>
<comment type="caution">
    <text evidence="7">Lacks conserved residue(s) required for the propagation of feature annotation.</text>
</comment>
<evidence type="ECO:0000256" key="1">
    <source>
        <dbReference type="ARBA" id="ARBA00004937"/>
    </source>
</evidence>
<dbReference type="GO" id="GO:0004345">
    <property type="term" value="F:glucose-6-phosphate dehydrogenase activity"/>
    <property type="evidence" value="ECO:0007669"/>
    <property type="project" value="UniProtKB-UniRule"/>
</dbReference>
<dbReference type="UniPathway" id="UPA00115">
    <property type="reaction ID" value="UER00408"/>
</dbReference>
<comment type="function">
    <text evidence="7">Catalyzes the oxidation of glucose 6-phosphate to 6-phosphogluconolactone.</text>
</comment>
<keyword evidence="6 7" id="KW-0119">Carbohydrate metabolism</keyword>
<feature type="binding site" evidence="7">
    <location>
        <begin position="145"/>
        <end position="146"/>
    </location>
    <ligand>
        <name>NADP(+)</name>
        <dbReference type="ChEBI" id="CHEBI:58349"/>
    </ligand>
</feature>
<feature type="binding site" evidence="7">
    <location>
        <position position="216"/>
    </location>
    <ligand>
        <name>NADP(+)</name>
        <dbReference type="ChEBI" id="CHEBI:58349"/>
    </ligand>
</feature>
<dbReference type="PANTHER" id="PTHR23429:SF0">
    <property type="entry name" value="GLUCOSE-6-PHOSPHATE 1-DEHYDROGENASE"/>
    <property type="match status" value="1"/>
</dbReference>
<dbReference type="GO" id="GO:0009051">
    <property type="term" value="P:pentose-phosphate shunt, oxidative branch"/>
    <property type="evidence" value="ECO:0007669"/>
    <property type="project" value="TreeGrafter"/>
</dbReference>
<evidence type="ECO:0000256" key="5">
    <source>
        <dbReference type="ARBA" id="ARBA00023002"/>
    </source>
</evidence>
<dbReference type="Pfam" id="PF00479">
    <property type="entry name" value="G6PD_N"/>
    <property type="match status" value="1"/>
</dbReference>
<dbReference type="SUPFAM" id="SSF55347">
    <property type="entry name" value="Glyceraldehyde-3-phosphate dehydrogenase-like, C-terminal domain"/>
    <property type="match status" value="1"/>
</dbReference>
<dbReference type="HAMAP" id="MF_00966">
    <property type="entry name" value="G6PD"/>
    <property type="match status" value="1"/>
</dbReference>
<organism evidence="11">
    <name type="scientific">uncultured Thermomicrobiales bacterium</name>
    <dbReference type="NCBI Taxonomy" id="1645740"/>
    <lineage>
        <taxon>Bacteria</taxon>
        <taxon>Pseudomonadati</taxon>
        <taxon>Thermomicrobiota</taxon>
        <taxon>Thermomicrobia</taxon>
        <taxon>Thermomicrobiales</taxon>
        <taxon>environmental samples</taxon>
    </lineage>
</organism>
<evidence type="ECO:0000256" key="6">
    <source>
        <dbReference type="ARBA" id="ARBA00023277"/>
    </source>
</evidence>
<gene>
    <name evidence="7" type="primary">zwf</name>
    <name evidence="11" type="ORF">AVDCRST_MAG19-414</name>
</gene>
<evidence type="ECO:0000259" key="9">
    <source>
        <dbReference type="Pfam" id="PF00479"/>
    </source>
</evidence>
<dbReference type="EC" id="1.1.1.49" evidence="7"/>
<dbReference type="NCBIfam" id="TIGR00871">
    <property type="entry name" value="zwf"/>
    <property type="match status" value="1"/>
</dbReference>
<dbReference type="GO" id="GO:0050661">
    <property type="term" value="F:NADP binding"/>
    <property type="evidence" value="ECO:0007669"/>
    <property type="project" value="UniProtKB-UniRule"/>
</dbReference>
<feature type="binding site" evidence="7">
    <location>
        <position position="303"/>
    </location>
    <ligand>
        <name>substrate</name>
    </ligand>
</feature>
<feature type="active site" description="Proton acceptor" evidence="7">
    <location>
        <position position="308"/>
    </location>
</feature>
<feature type="binding site" evidence="7">
    <location>
        <position position="250"/>
    </location>
    <ligand>
        <name>substrate</name>
    </ligand>
</feature>
<comment type="catalytic activity">
    <reaction evidence="7">
        <text>D-glucose 6-phosphate + NADP(+) = 6-phospho-D-glucono-1,5-lactone + NADPH + H(+)</text>
        <dbReference type="Rhea" id="RHEA:15841"/>
        <dbReference type="ChEBI" id="CHEBI:15378"/>
        <dbReference type="ChEBI" id="CHEBI:57783"/>
        <dbReference type="ChEBI" id="CHEBI:57955"/>
        <dbReference type="ChEBI" id="CHEBI:58349"/>
        <dbReference type="ChEBI" id="CHEBI:61548"/>
        <dbReference type="EC" id="1.1.1.49"/>
    </reaction>
</comment>
<comment type="pathway">
    <text evidence="1 7">Carbohydrate degradation; pentose phosphate pathway; D-ribulose 5-phosphate from D-glucose 6-phosphate (oxidative stage): step 1/3.</text>
</comment>
<dbReference type="InterPro" id="IPR001282">
    <property type="entry name" value="G6P_DH"/>
</dbReference>
<dbReference type="EMBL" id="CADCWL010000011">
    <property type="protein sequence ID" value="CAA9545335.1"/>
    <property type="molecule type" value="Genomic_DNA"/>
</dbReference>
<feature type="domain" description="Glucose-6-phosphate dehydrogenase C-terminal" evidence="10">
    <location>
        <begin position="257"/>
        <end position="556"/>
    </location>
</feature>
<evidence type="ECO:0000259" key="10">
    <source>
        <dbReference type="Pfam" id="PF02781"/>
    </source>
</evidence>
<keyword evidence="5 7" id="KW-0560">Oxidoreductase</keyword>
<name>A0A6J4UB89_9BACT</name>
<dbReference type="PIRSF" id="PIRSF000110">
    <property type="entry name" value="G6PD"/>
    <property type="match status" value="1"/>
</dbReference>
<accession>A0A6J4UB89</accession>
<dbReference type="Gene3D" id="3.40.50.720">
    <property type="entry name" value="NAD(P)-binding Rossmann-like Domain"/>
    <property type="match status" value="1"/>
</dbReference>
<dbReference type="PROSITE" id="PS00069">
    <property type="entry name" value="G6P_DEHYDROGENASE"/>
    <property type="match status" value="1"/>
</dbReference>
<evidence type="ECO:0000256" key="2">
    <source>
        <dbReference type="ARBA" id="ARBA00009975"/>
    </source>
</evidence>
<dbReference type="GO" id="GO:0006006">
    <property type="term" value="P:glucose metabolic process"/>
    <property type="evidence" value="ECO:0007669"/>
    <property type="project" value="UniProtKB-KW"/>
</dbReference>
<dbReference type="PANTHER" id="PTHR23429">
    <property type="entry name" value="GLUCOSE-6-PHOSPHATE 1-DEHYDROGENASE G6PD"/>
    <property type="match status" value="1"/>
</dbReference>
<dbReference type="InterPro" id="IPR022675">
    <property type="entry name" value="G6P_DH_C"/>
</dbReference>
<feature type="binding site" evidence="7">
    <location>
        <position position="246"/>
    </location>
    <ligand>
        <name>substrate</name>
    </ligand>
</feature>